<accession>A0A4Y2L5L9</accession>
<dbReference type="AlphaFoldDB" id="A0A4Y2L5L9"/>
<proteinExistence type="predicted"/>
<protein>
    <recommendedName>
        <fullName evidence="4">Pre-C2HC domain-containing protein</fullName>
    </recommendedName>
</protein>
<evidence type="ECO:0000313" key="3">
    <source>
        <dbReference type="Proteomes" id="UP000499080"/>
    </source>
</evidence>
<keyword evidence="3" id="KW-1185">Reference proteome</keyword>
<comment type="caution">
    <text evidence="2">The sequence shown here is derived from an EMBL/GenBank/DDBJ whole genome shotgun (WGS) entry which is preliminary data.</text>
</comment>
<name>A0A4Y2L5L9_ARAVE</name>
<evidence type="ECO:0000313" key="2">
    <source>
        <dbReference type="EMBL" id="GBN09500.1"/>
    </source>
</evidence>
<feature type="region of interest" description="Disordered" evidence="1">
    <location>
        <begin position="1"/>
        <end position="41"/>
    </location>
</feature>
<gene>
    <name evidence="2" type="ORF">AVEN_141007_1</name>
</gene>
<dbReference type="EMBL" id="BGPR01005364">
    <property type="protein sequence ID" value="GBN09500.1"/>
    <property type="molecule type" value="Genomic_DNA"/>
</dbReference>
<feature type="compositionally biased region" description="Polar residues" evidence="1">
    <location>
        <begin position="9"/>
        <end position="32"/>
    </location>
</feature>
<dbReference type="Proteomes" id="UP000499080">
    <property type="component" value="Unassembled WGS sequence"/>
</dbReference>
<organism evidence="2 3">
    <name type="scientific">Araneus ventricosus</name>
    <name type="common">Orbweaver spider</name>
    <name type="synonym">Epeira ventricosa</name>
    <dbReference type="NCBI Taxonomy" id="182803"/>
    <lineage>
        <taxon>Eukaryota</taxon>
        <taxon>Metazoa</taxon>
        <taxon>Ecdysozoa</taxon>
        <taxon>Arthropoda</taxon>
        <taxon>Chelicerata</taxon>
        <taxon>Arachnida</taxon>
        <taxon>Araneae</taxon>
        <taxon>Araneomorphae</taxon>
        <taxon>Entelegynae</taxon>
        <taxon>Araneoidea</taxon>
        <taxon>Araneidae</taxon>
        <taxon>Araneus</taxon>
    </lineage>
</organism>
<evidence type="ECO:0008006" key="4">
    <source>
        <dbReference type="Google" id="ProtNLM"/>
    </source>
</evidence>
<sequence length="347" mass="39719">MVVGLGIKASSQTKRGRSRSTFSDNSGRSTPNPVKKLKGNSTPSFWAGSQISLNSSLGSPPDTDNICGSLLEKDSQWRALNAKLLHYLDQIDLMYKNDQGNSPECIQLSIERKNSQDKIELIEDEIMRLGPCPNVGCLAHHDKVRSTSPNDSFKLVSKRHAAKIKDKVEKPEISTENKFQTFMGIDNDIENNLKIDDNMKQIPAINLKLETNYNLTLQEINRMYPDTEEKLINGFISIQTTNPENRERIIEYFKKNDKEFILSEAYADRPLKTVIKGLPLDQNKDELKSILENKDFKILRISKLKNCRLKTLHPYFLIEAAKTKNHLSIYNLQIIKLLRVKIEPYRN</sequence>
<evidence type="ECO:0000256" key="1">
    <source>
        <dbReference type="SAM" id="MobiDB-lite"/>
    </source>
</evidence>
<reference evidence="2 3" key="1">
    <citation type="journal article" date="2019" name="Sci. Rep.">
        <title>Orb-weaving spider Araneus ventricosus genome elucidates the spidroin gene catalogue.</title>
        <authorList>
            <person name="Kono N."/>
            <person name="Nakamura H."/>
            <person name="Ohtoshi R."/>
            <person name="Moran D.A.P."/>
            <person name="Shinohara A."/>
            <person name="Yoshida Y."/>
            <person name="Fujiwara M."/>
            <person name="Mori M."/>
            <person name="Tomita M."/>
            <person name="Arakawa K."/>
        </authorList>
    </citation>
    <scope>NUCLEOTIDE SEQUENCE [LARGE SCALE GENOMIC DNA]</scope>
</reference>